<dbReference type="Pfam" id="PF13843">
    <property type="entry name" value="DDE_Tnp_1_7"/>
    <property type="match status" value="1"/>
</dbReference>
<proteinExistence type="predicted"/>
<feature type="domain" description="PiggyBac transposable element-derived protein" evidence="1">
    <location>
        <begin position="9"/>
        <end position="335"/>
    </location>
</feature>
<dbReference type="PANTHER" id="PTHR46599:SF6">
    <property type="entry name" value="DUAL SPECIFICITY PHOSPHATASE 26"/>
    <property type="match status" value="1"/>
</dbReference>
<dbReference type="InterPro" id="IPR029526">
    <property type="entry name" value="PGBD"/>
</dbReference>
<dbReference type="EMBL" id="GEDC01020601">
    <property type="protein sequence ID" value="JAS16697.1"/>
    <property type="molecule type" value="Transcribed_RNA"/>
</dbReference>
<gene>
    <name evidence="2" type="ORF">g.26437</name>
</gene>
<evidence type="ECO:0000259" key="1">
    <source>
        <dbReference type="Pfam" id="PF13843"/>
    </source>
</evidence>
<accession>A0A1B6CTG8</accession>
<organism evidence="2">
    <name type="scientific">Clastoptera arizonana</name>
    <name type="common">Arizona spittle bug</name>
    <dbReference type="NCBI Taxonomy" id="38151"/>
    <lineage>
        <taxon>Eukaryota</taxon>
        <taxon>Metazoa</taxon>
        <taxon>Ecdysozoa</taxon>
        <taxon>Arthropoda</taxon>
        <taxon>Hexapoda</taxon>
        <taxon>Insecta</taxon>
        <taxon>Pterygota</taxon>
        <taxon>Neoptera</taxon>
        <taxon>Paraneoptera</taxon>
        <taxon>Hemiptera</taxon>
        <taxon>Auchenorrhyncha</taxon>
        <taxon>Cercopoidea</taxon>
        <taxon>Clastopteridae</taxon>
        <taxon>Clastoptera</taxon>
    </lineage>
</organism>
<feature type="non-terminal residue" evidence="2">
    <location>
        <position position="1"/>
    </location>
</feature>
<reference evidence="2" key="1">
    <citation type="submission" date="2015-12" db="EMBL/GenBank/DDBJ databases">
        <title>De novo transcriptome assembly of four potential Pierce s Disease insect vectors from Arizona vineyards.</title>
        <authorList>
            <person name="Tassone E.E."/>
        </authorList>
    </citation>
    <scope>NUCLEOTIDE SEQUENCE</scope>
</reference>
<sequence>YFTTTLKYKIIESTNMNIRKKQPNYKEKTSSISELTKYEFDTFLGLPILSAIQKDNHLNTREMFDPEYSGNRYKSAMSCERFNFILECLRFDDPDTREERKTEDRFTAIREIWNMFVASCRDLYHPGSYLTIDEQLVGFRGCCLFRMYMPKKPNKYGIKIVMMCDTQTHYMVDAIPHVGKSTYRGLLTLAQYFVLEFTKSIRGTNRNITTDNWFTSVPLANELLKPEHKLTLIGTLRKNKTEIPKEIIEFKKREGTSFFCFDGAKTLVSYQTKPSQSIILLSTCHKNPAIDKNSKKPEIIESYNATKGAVDALDQMCGNTSCSQKTKRWPLCIFSTF</sequence>
<protein>
    <recommendedName>
        <fullName evidence="1">PiggyBac transposable element-derived protein domain-containing protein</fullName>
    </recommendedName>
</protein>
<name>A0A1B6CTG8_9HEMI</name>
<dbReference type="PANTHER" id="PTHR46599">
    <property type="entry name" value="PIGGYBAC TRANSPOSABLE ELEMENT-DERIVED PROTEIN 4"/>
    <property type="match status" value="1"/>
</dbReference>
<evidence type="ECO:0000313" key="2">
    <source>
        <dbReference type="EMBL" id="JAS16697.1"/>
    </source>
</evidence>
<dbReference type="AlphaFoldDB" id="A0A1B6CTG8"/>